<dbReference type="SUPFAM" id="SSF55874">
    <property type="entry name" value="ATPase domain of HSP90 chaperone/DNA topoisomerase II/histidine kinase"/>
    <property type="match status" value="1"/>
</dbReference>
<dbReference type="InterPro" id="IPR003594">
    <property type="entry name" value="HATPase_dom"/>
</dbReference>
<name>A0ABS9T644_9ACTN</name>
<dbReference type="RefSeq" id="WP_241062855.1">
    <property type="nucleotide sequence ID" value="NZ_JAKWJU010000002.1"/>
</dbReference>
<dbReference type="PANTHER" id="PTHR35526">
    <property type="entry name" value="ANTI-SIGMA-F FACTOR RSBW-RELATED"/>
    <property type="match status" value="1"/>
</dbReference>
<sequence>MRASPHRTRRTARVEYTLPRRAVSACWARQLTTGFLTGSRTPPQAAEHVEEARLVVSELVTNAALHGQGRCRLRLSSDDGTVTVEVRDDGLRLPHVRRPGRDSESGRGIAMVRGLARRMDVTAAPGGGKTVSAVLDAA</sequence>
<evidence type="ECO:0000259" key="2">
    <source>
        <dbReference type="Pfam" id="PF13581"/>
    </source>
</evidence>
<dbReference type="Gene3D" id="3.30.565.10">
    <property type="entry name" value="Histidine kinase-like ATPase, C-terminal domain"/>
    <property type="match status" value="1"/>
</dbReference>
<comment type="caution">
    <text evidence="3">The sequence shown here is derived from an EMBL/GenBank/DDBJ whole genome shotgun (WGS) entry which is preliminary data.</text>
</comment>
<keyword evidence="1" id="KW-0418">Kinase</keyword>
<keyword evidence="3" id="KW-0547">Nucleotide-binding</keyword>
<keyword evidence="4" id="KW-1185">Reference proteome</keyword>
<keyword evidence="1" id="KW-0723">Serine/threonine-protein kinase</keyword>
<proteinExistence type="predicted"/>
<dbReference type="Pfam" id="PF13581">
    <property type="entry name" value="HATPase_c_2"/>
    <property type="match status" value="1"/>
</dbReference>
<keyword evidence="3" id="KW-0067">ATP-binding</keyword>
<feature type="domain" description="Histidine kinase/HSP90-like ATPase" evidence="2">
    <location>
        <begin position="45"/>
        <end position="132"/>
    </location>
</feature>
<keyword evidence="1" id="KW-0808">Transferase</keyword>
<dbReference type="InterPro" id="IPR050267">
    <property type="entry name" value="Anti-sigma-factor_SerPK"/>
</dbReference>
<gene>
    <name evidence="3" type="ORF">MMA15_27485</name>
</gene>
<organism evidence="3 4">
    <name type="scientific">Streptomyces marispadix</name>
    <dbReference type="NCBI Taxonomy" id="2922868"/>
    <lineage>
        <taxon>Bacteria</taxon>
        <taxon>Bacillati</taxon>
        <taxon>Actinomycetota</taxon>
        <taxon>Actinomycetes</taxon>
        <taxon>Kitasatosporales</taxon>
        <taxon>Streptomycetaceae</taxon>
        <taxon>Streptomyces</taxon>
    </lineage>
</organism>
<reference evidence="3" key="1">
    <citation type="submission" date="2022-03" db="EMBL/GenBank/DDBJ databases">
        <authorList>
            <person name="Santos J.D.N."/>
            <person name="Kallscheuer N."/>
            <person name="Jogler C."/>
            <person name="Lage O.M."/>
        </authorList>
    </citation>
    <scope>NUCLEOTIDE SEQUENCE</scope>
    <source>
        <strain evidence="3">M600PL45_2</strain>
    </source>
</reference>
<evidence type="ECO:0000313" key="4">
    <source>
        <dbReference type="Proteomes" id="UP001166784"/>
    </source>
</evidence>
<accession>A0ABS9T644</accession>
<evidence type="ECO:0000313" key="3">
    <source>
        <dbReference type="EMBL" id="MCH6164009.1"/>
    </source>
</evidence>
<dbReference type="InterPro" id="IPR036890">
    <property type="entry name" value="HATPase_C_sf"/>
</dbReference>
<dbReference type="GO" id="GO:0005524">
    <property type="term" value="F:ATP binding"/>
    <property type="evidence" value="ECO:0007669"/>
    <property type="project" value="UniProtKB-KW"/>
</dbReference>
<dbReference type="Proteomes" id="UP001166784">
    <property type="component" value="Unassembled WGS sequence"/>
</dbReference>
<dbReference type="EMBL" id="JAKWJU010000002">
    <property type="protein sequence ID" value="MCH6164009.1"/>
    <property type="molecule type" value="Genomic_DNA"/>
</dbReference>
<protein>
    <submittedName>
        <fullName evidence="3">ATP-binding protein</fullName>
    </submittedName>
</protein>
<reference evidence="3" key="2">
    <citation type="journal article" date="2023" name="Int. J. Syst. Evol. Microbiol.">
        <title>Streptomyces marispadix sp. nov., isolated from marine beach sediment of the Northern Coast of Portugal.</title>
        <authorList>
            <person name="dos Santos J.D.N."/>
            <person name="Vitorino I.R."/>
            <person name="Kallscheuer N."/>
            <person name="Srivastava A."/>
            <person name="Krautwurst S."/>
            <person name="Marz M."/>
            <person name="Jogler C."/>
            <person name="Lobo Da Cunha A."/>
            <person name="Catita J."/>
            <person name="Goncalves H."/>
            <person name="Gonzalez I."/>
            <person name="Reyes F."/>
            <person name="Lage O.M."/>
        </authorList>
    </citation>
    <scope>NUCLEOTIDE SEQUENCE</scope>
    <source>
        <strain evidence="3">M600PL45_2</strain>
    </source>
</reference>
<dbReference type="CDD" id="cd16936">
    <property type="entry name" value="HATPase_RsbW-like"/>
    <property type="match status" value="1"/>
</dbReference>
<dbReference type="PANTHER" id="PTHR35526:SF3">
    <property type="entry name" value="ANTI-SIGMA-F FACTOR RSBW"/>
    <property type="match status" value="1"/>
</dbReference>
<evidence type="ECO:0000256" key="1">
    <source>
        <dbReference type="ARBA" id="ARBA00022527"/>
    </source>
</evidence>